<dbReference type="PANTHER" id="PTHR32282:SF33">
    <property type="entry name" value="PEPTIDOGLYCAN GLYCOSYLTRANSFERASE"/>
    <property type="match status" value="1"/>
</dbReference>
<accession>A0A2N9BLM0</accession>
<dbReference type="GO" id="GO:0030288">
    <property type="term" value="C:outer membrane-bounded periplasmic space"/>
    <property type="evidence" value="ECO:0007669"/>
    <property type="project" value="TreeGrafter"/>
</dbReference>
<feature type="transmembrane region" description="Helical" evidence="2">
    <location>
        <begin position="44"/>
        <end position="65"/>
    </location>
</feature>
<evidence type="ECO:0000256" key="1">
    <source>
        <dbReference type="ARBA" id="ARBA00022679"/>
    </source>
</evidence>
<keyword evidence="1" id="KW-0808">Transferase</keyword>
<keyword evidence="2" id="KW-1133">Transmembrane helix</keyword>
<protein>
    <submittedName>
        <fullName evidence="4">Penicillin-binding protein 1A</fullName>
    </submittedName>
</protein>
<evidence type="ECO:0000313" key="5">
    <source>
        <dbReference type="Proteomes" id="UP000235464"/>
    </source>
</evidence>
<dbReference type="InterPro" id="IPR023346">
    <property type="entry name" value="Lysozyme-like_dom_sf"/>
</dbReference>
<keyword evidence="2" id="KW-0472">Membrane</keyword>
<dbReference type="InterPro" id="IPR001264">
    <property type="entry name" value="Glyco_trans_51"/>
</dbReference>
<evidence type="ECO:0000313" key="4">
    <source>
        <dbReference type="EMBL" id="SOR84263.1"/>
    </source>
</evidence>
<dbReference type="InterPro" id="IPR036950">
    <property type="entry name" value="PBP_transglycosylase"/>
</dbReference>
<dbReference type="AlphaFoldDB" id="A0A2N9BLM0"/>
<dbReference type="SUPFAM" id="SSF53955">
    <property type="entry name" value="Lysozyme-like"/>
    <property type="match status" value="1"/>
</dbReference>
<proteinExistence type="predicted"/>
<name>A0A2N9BLM0_STRCX</name>
<dbReference type="Proteomes" id="UP000235464">
    <property type="component" value="Chromosome I"/>
</dbReference>
<reference evidence="5" key="1">
    <citation type="submission" date="2017-11" db="EMBL/GenBank/DDBJ databases">
        <authorList>
            <person name="Wibberg D."/>
        </authorList>
    </citation>
    <scope>NUCLEOTIDE SEQUENCE [LARGE SCALE GENOMIC DNA]</scope>
</reference>
<dbReference type="GO" id="GO:0009252">
    <property type="term" value="P:peptidoglycan biosynthetic process"/>
    <property type="evidence" value="ECO:0007669"/>
    <property type="project" value="TreeGrafter"/>
</dbReference>
<dbReference type="OrthoDB" id="9766909at2"/>
<keyword evidence="5" id="KW-1185">Reference proteome</keyword>
<dbReference type="EMBL" id="LT963352">
    <property type="protein sequence ID" value="SOR84263.1"/>
    <property type="molecule type" value="Genomic_DNA"/>
</dbReference>
<evidence type="ECO:0000259" key="3">
    <source>
        <dbReference type="Pfam" id="PF00912"/>
    </source>
</evidence>
<dbReference type="PANTHER" id="PTHR32282">
    <property type="entry name" value="BINDING PROTEIN TRANSPEPTIDASE, PUTATIVE-RELATED"/>
    <property type="match status" value="1"/>
</dbReference>
<dbReference type="Pfam" id="PF00912">
    <property type="entry name" value="Transgly"/>
    <property type="match status" value="1"/>
</dbReference>
<gene>
    <name evidence="4" type="primary">mrcA</name>
    <name evidence="4" type="ORF">SCNRRL3882_7708</name>
</gene>
<dbReference type="GO" id="GO:0008955">
    <property type="term" value="F:peptidoglycan glycosyltransferase activity"/>
    <property type="evidence" value="ECO:0007669"/>
    <property type="project" value="TreeGrafter"/>
</dbReference>
<feature type="transmembrane region" description="Helical" evidence="2">
    <location>
        <begin position="17"/>
        <end position="38"/>
    </location>
</feature>
<feature type="transmembrane region" description="Helical" evidence="2">
    <location>
        <begin position="77"/>
        <end position="102"/>
    </location>
</feature>
<dbReference type="InterPro" id="IPR050396">
    <property type="entry name" value="Glycosyltr_51/Transpeptidase"/>
</dbReference>
<sequence length="305" mass="32107">MMAVVSHVSRTRPLGRFAAAGALGAGAAVLFGLARSLFRYGCDAAATVAVFAAVTGSVLALDGLVRRRPVPRWLRRLITRACVLGLGAVVLLAAAGGVLLAATPGVGDAEVRVRAQAVAHAVSDTDAATPPKVAAALVATEDARFWHNPGIDPVGVLRAVVFWARGQGGDGGGATIEQQLAKMLYTDGQRTRRDQLEQVALAVKLAHACPKAEILRMYLSTAYFGHGYYGLDAAARGYFDKSPAQLDWPQAALLVGLVQAPSAYDPLHHPDLAEQRRAEVLHRLEAVGDLTPRQVKTFAAAPLDV</sequence>
<organism evidence="4 5">
    <name type="scientific">Streptomyces chartreusis NRRL 3882</name>
    <dbReference type="NCBI Taxonomy" id="1079985"/>
    <lineage>
        <taxon>Bacteria</taxon>
        <taxon>Bacillati</taxon>
        <taxon>Actinomycetota</taxon>
        <taxon>Actinomycetes</taxon>
        <taxon>Kitasatosporales</taxon>
        <taxon>Streptomycetaceae</taxon>
        <taxon>Streptomyces</taxon>
    </lineage>
</organism>
<dbReference type="RefSeq" id="WP_010038412.1">
    <property type="nucleotide sequence ID" value="NZ_LT962942.1"/>
</dbReference>
<keyword evidence="2" id="KW-0812">Transmembrane</keyword>
<dbReference type="Gene3D" id="1.10.3810.10">
    <property type="entry name" value="Biosynthetic peptidoglycan transglycosylase-like"/>
    <property type="match status" value="1"/>
</dbReference>
<feature type="domain" description="Glycosyl transferase family 51" evidence="3">
    <location>
        <begin position="128"/>
        <end position="284"/>
    </location>
</feature>
<evidence type="ECO:0000256" key="2">
    <source>
        <dbReference type="SAM" id="Phobius"/>
    </source>
</evidence>